<protein>
    <submittedName>
        <fullName evidence="1">Glutaredoxin family protein</fullName>
    </submittedName>
</protein>
<dbReference type="OrthoDB" id="8537427at2"/>
<dbReference type="Gene3D" id="3.40.30.10">
    <property type="entry name" value="Glutaredoxin"/>
    <property type="match status" value="1"/>
</dbReference>
<proteinExistence type="predicted"/>
<dbReference type="AlphaFoldDB" id="A0A5C8LRP8"/>
<name>A0A5C8LRP8_9GAMM</name>
<dbReference type="SUPFAM" id="SSF52833">
    <property type="entry name" value="Thioredoxin-like"/>
    <property type="match status" value="1"/>
</dbReference>
<keyword evidence="2" id="KW-1185">Reference proteome</keyword>
<comment type="caution">
    <text evidence="1">The sequence shown here is derived from an EMBL/GenBank/DDBJ whole genome shotgun (WGS) entry which is preliminary data.</text>
</comment>
<evidence type="ECO:0000313" key="1">
    <source>
        <dbReference type="EMBL" id="TXK79996.1"/>
    </source>
</evidence>
<dbReference type="Proteomes" id="UP000321814">
    <property type="component" value="Unassembled WGS sequence"/>
</dbReference>
<reference evidence="1 2" key="1">
    <citation type="submission" date="2019-08" db="EMBL/GenBank/DDBJ databases">
        <title>Draft genome analysis of Rheinheimera tangshanensis isolated from the roots of fresh rice plants (Oryza sativa).</title>
        <authorList>
            <person name="Yu Q."/>
            <person name="Qi Y."/>
            <person name="Zhang H."/>
            <person name="Pu J."/>
        </authorList>
    </citation>
    <scope>NUCLEOTIDE SEQUENCE [LARGE SCALE GENOMIC DNA]</scope>
    <source>
        <strain evidence="1 2">JA3-B52</strain>
    </source>
</reference>
<dbReference type="EMBL" id="VRLR01000008">
    <property type="protein sequence ID" value="TXK79996.1"/>
    <property type="molecule type" value="Genomic_DNA"/>
</dbReference>
<evidence type="ECO:0000313" key="2">
    <source>
        <dbReference type="Proteomes" id="UP000321814"/>
    </source>
</evidence>
<dbReference type="CDD" id="cd02976">
    <property type="entry name" value="NrdH"/>
    <property type="match status" value="1"/>
</dbReference>
<sequence>MKLSLYSTWGCHLCEQAEQLLLQAGLAGAVEIIDIVDEPAAFERYRVHIPVLKVNEQELFWPFDLEQIQQLLRQQSSGL</sequence>
<organism evidence="1 2">
    <name type="scientific">Rheinheimera tangshanensis</name>
    <dbReference type="NCBI Taxonomy" id="400153"/>
    <lineage>
        <taxon>Bacteria</taxon>
        <taxon>Pseudomonadati</taxon>
        <taxon>Pseudomonadota</taxon>
        <taxon>Gammaproteobacteria</taxon>
        <taxon>Chromatiales</taxon>
        <taxon>Chromatiaceae</taxon>
        <taxon>Rheinheimera</taxon>
    </lineage>
</organism>
<gene>
    <name evidence="1" type="ORF">FU839_13135</name>
</gene>
<dbReference type="InterPro" id="IPR036249">
    <property type="entry name" value="Thioredoxin-like_sf"/>
</dbReference>
<accession>A0A5C8LRP8</accession>
<dbReference type="InterPro" id="IPR008554">
    <property type="entry name" value="Glutaredoxin-like"/>
</dbReference>
<dbReference type="Pfam" id="PF05768">
    <property type="entry name" value="Glrx-like"/>
    <property type="match status" value="1"/>
</dbReference>
<dbReference type="RefSeq" id="WP_147904723.1">
    <property type="nucleotide sequence ID" value="NZ_BAAAGC010000005.1"/>
</dbReference>